<sequence length="339" mass="40155">MKNNFWTFSDEQKSMFVAQTSERVGLPPQAVEKDWWVTMTLKALFESSCRDFITFKGGTSLSKGWHVIERFSEDIDIAIDKSFWRIAGDNKSQRDRIRKLSRAYIEQRLVAEMQALLEGYGASDFELRAVPAQDSDADPTLVLLPYRSIYANIEYVESQIRIEFSCRSMKEPRERIEIRPLIAEAYPDVFGELVFPIYAVVPSRTFLEKAFLLHEEFQKENPRVERMTRHLYDLERLMDTDFGKAALADPRMYAEIVRHRSIFNTIRGVDYRTHHPSRIDFIPPEKLAEVWRRDYERMQEYFIYGDSLPYDRLIARMAELRDRFRKVVMEDDFFSESEL</sequence>
<dbReference type="RefSeq" id="WP_149887636.1">
    <property type="nucleotide sequence ID" value="NZ_VVXK01000018.1"/>
</dbReference>
<organism evidence="1 2">
    <name type="scientific">Alistipes shahii</name>
    <dbReference type="NCBI Taxonomy" id="328814"/>
    <lineage>
        <taxon>Bacteria</taxon>
        <taxon>Pseudomonadati</taxon>
        <taxon>Bacteroidota</taxon>
        <taxon>Bacteroidia</taxon>
        <taxon>Bacteroidales</taxon>
        <taxon>Rikenellaceae</taxon>
        <taxon>Alistipes</taxon>
    </lineage>
</organism>
<comment type="caution">
    <text evidence="1">The sequence shown here is derived from an EMBL/GenBank/DDBJ whole genome shotgun (WGS) entry which is preliminary data.</text>
</comment>
<accession>A0A5B3G263</accession>
<dbReference type="InterPro" id="IPR014942">
    <property type="entry name" value="AbiEii"/>
</dbReference>
<reference evidence="1 2" key="1">
    <citation type="journal article" date="2019" name="Nat. Med.">
        <title>A library of human gut bacterial isolates paired with longitudinal multiomics data enables mechanistic microbiome research.</title>
        <authorList>
            <person name="Poyet M."/>
            <person name="Groussin M."/>
            <person name="Gibbons S.M."/>
            <person name="Avila-Pacheco J."/>
            <person name="Jiang X."/>
            <person name="Kearney S.M."/>
            <person name="Perrotta A.R."/>
            <person name="Berdy B."/>
            <person name="Zhao S."/>
            <person name="Lieberman T.D."/>
            <person name="Swanson P.K."/>
            <person name="Smith M."/>
            <person name="Roesemann S."/>
            <person name="Alexander J.E."/>
            <person name="Rich S.A."/>
            <person name="Livny J."/>
            <person name="Vlamakis H."/>
            <person name="Clish C."/>
            <person name="Bullock K."/>
            <person name="Deik A."/>
            <person name="Scott J."/>
            <person name="Pierce K.A."/>
            <person name="Xavier R.J."/>
            <person name="Alm E.J."/>
        </authorList>
    </citation>
    <scope>NUCLEOTIDE SEQUENCE [LARGE SCALE GENOMIC DNA]</scope>
    <source>
        <strain evidence="1 2">BIOML-A2</strain>
    </source>
</reference>
<keyword evidence="1" id="KW-0808">Transferase</keyword>
<proteinExistence type="predicted"/>
<dbReference type="Proteomes" id="UP000323567">
    <property type="component" value="Unassembled WGS sequence"/>
</dbReference>
<dbReference type="GO" id="GO:0016740">
    <property type="term" value="F:transferase activity"/>
    <property type="evidence" value="ECO:0007669"/>
    <property type="project" value="UniProtKB-KW"/>
</dbReference>
<gene>
    <name evidence="1" type="ORF">F2Y13_11610</name>
</gene>
<dbReference type="Pfam" id="PF08843">
    <property type="entry name" value="AbiEii"/>
    <property type="match status" value="1"/>
</dbReference>
<dbReference type="AlphaFoldDB" id="A0A5B3G263"/>
<dbReference type="EMBL" id="VVXK01000018">
    <property type="protein sequence ID" value="KAA2367541.1"/>
    <property type="molecule type" value="Genomic_DNA"/>
</dbReference>
<dbReference type="Gene3D" id="3.10.450.620">
    <property type="entry name" value="JHP933, nucleotidyltransferase-like core domain"/>
    <property type="match status" value="1"/>
</dbReference>
<evidence type="ECO:0000313" key="2">
    <source>
        <dbReference type="Proteomes" id="UP000323567"/>
    </source>
</evidence>
<protein>
    <submittedName>
        <fullName evidence="1">Nucleotidyl transferase AbiEii/AbiGii toxin family protein</fullName>
    </submittedName>
</protein>
<name>A0A5B3G263_9BACT</name>
<evidence type="ECO:0000313" key="1">
    <source>
        <dbReference type="EMBL" id="KAA2367541.1"/>
    </source>
</evidence>